<accession>A0ABV6QTT4</accession>
<evidence type="ECO:0000313" key="3">
    <source>
        <dbReference type="EMBL" id="MFC0628043.1"/>
    </source>
</evidence>
<sequence>MQLTFASEPAPTGPHGPATAAARRQESRASADARGHKGPMNRDTPGNKRPMNGGDTPGARVNEDLVVAGNGFVVVLDGATAPAGVESGCVHSVAWLVGELARQLTVPLVGGSEEPLADLLAEAITGVGRVHGGTCDLSNPDSPSSTVSIVRVCRGRLDYLVLADSPVVMRYRDKQIEVVFDDRVDLLPEYTLEAVRRLRNSPDGFWAASTASEAAYEALAGTRDLEDLDVVAVLTDGASRYADRYGHSWSELLELLQEEGPAELIRRVHAADAAAPAGKYRGKRYDDATVALWSL</sequence>
<evidence type="ECO:0000256" key="1">
    <source>
        <dbReference type="SAM" id="MobiDB-lite"/>
    </source>
</evidence>
<feature type="region of interest" description="Disordered" evidence="1">
    <location>
        <begin position="1"/>
        <end position="61"/>
    </location>
</feature>
<dbReference type="InterPro" id="IPR001932">
    <property type="entry name" value="PPM-type_phosphatase-like_dom"/>
</dbReference>
<name>A0ABV6QTT4_9ACTN</name>
<dbReference type="Gene3D" id="3.60.40.10">
    <property type="entry name" value="PPM-type phosphatase domain"/>
    <property type="match status" value="1"/>
</dbReference>
<protein>
    <submittedName>
        <fullName evidence="3">Protein phosphatase 2C domain-containing protein</fullName>
    </submittedName>
</protein>
<reference evidence="3 4" key="1">
    <citation type="submission" date="2024-09" db="EMBL/GenBank/DDBJ databases">
        <authorList>
            <person name="Sun Q."/>
            <person name="Mori K."/>
        </authorList>
    </citation>
    <scope>NUCLEOTIDE SEQUENCE [LARGE SCALE GENOMIC DNA]</scope>
    <source>
        <strain evidence="3 4">CGMCC 1.15906</strain>
    </source>
</reference>
<organism evidence="3 4">
    <name type="scientific">Kribbella deserti</name>
    <dbReference type="NCBI Taxonomy" id="1926257"/>
    <lineage>
        <taxon>Bacteria</taxon>
        <taxon>Bacillati</taxon>
        <taxon>Actinomycetota</taxon>
        <taxon>Actinomycetes</taxon>
        <taxon>Propionibacteriales</taxon>
        <taxon>Kribbellaceae</taxon>
        <taxon>Kribbella</taxon>
    </lineage>
</organism>
<dbReference type="Proteomes" id="UP001589890">
    <property type="component" value="Unassembled WGS sequence"/>
</dbReference>
<feature type="domain" description="PPM-type phosphatase" evidence="2">
    <location>
        <begin position="70"/>
        <end position="261"/>
    </location>
</feature>
<comment type="caution">
    <text evidence="3">The sequence shown here is derived from an EMBL/GenBank/DDBJ whole genome shotgun (WGS) entry which is preliminary data.</text>
</comment>
<dbReference type="InterPro" id="IPR036457">
    <property type="entry name" value="PPM-type-like_dom_sf"/>
</dbReference>
<dbReference type="EMBL" id="JBHLTC010000037">
    <property type="protein sequence ID" value="MFC0628043.1"/>
    <property type="molecule type" value="Genomic_DNA"/>
</dbReference>
<evidence type="ECO:0000313" key="4">
    <source>
        <dbReference type="Proteomes" id="UP001589890"/>
    </source>
</evidence>
<feature type="compositionally biased region" description="Basic and acidic residues" evidence="1">
    <location>
        <begin position="23"/>
        <end position="35"/>
    </location>
</feature>
<dbReference type="Pfam" id="PF13672">
    <property type="entry name" value="PP2C_2"/>
    <property type="match status" value="1"/>
</dbReference>
<evidence type="ECO:0000259" key="2">
    <source>
        <dbReference type="Pfam" id="PF13672"/>
    </source>
</evidence>
<dbReference type="SUPFAM" id="SSF81606">
    <property type="entry name" value="PP2C-like"/>
    <property type="match status" value="1"/>
</dbReference>
<feature type="compositionally biased region" description="Low complexity" evidence="1">
    <location>
        <begin position="9"/>
        <end position="22"/>
    </location>
</feature>
<dbReference type="RefSeq" id="WP_380053519.1">
    <property type="nucleotide sequence ID" value="NZ_JBHLTC010000037.1"/>
</dbReference>
<proteinExistence type="predicted"/>
<gene>
    <name evidence="3" type="ORF">ACFFGN_28495</name>
</gene>
<keyword evidence="4" id="KW-1185">Reference proteome</keyword>